<reference evidence="2 3" key="1">
    <citation type="submission" date="2021-04" db="EMBL/GenBank/DDBJ databases">
        <authorList>
            <person name="Ivanova A."/>
        </authorList>
    </citation>
    <scope>NUCLEOTIDE SEQUENCE [LARGE SCALE GENOMIC DNA]</scope>
    <source>
        <strain evidence="2 3">G18</strain>
    </source>
</reference>
<dbReference type="Proteomes" id="UP000676565">
    <property type="component" value="Unassembled WGS sequence"/>
</dbReference>
<dbReference type="EMBL" id="JAGKQQ010000002">
    <property type="protein sequence ID" value="MBP3960854.1"/>
    <property type="molecule type" value="Genomic_DNA"/>
</dbReference>
<feature type="transmembrane region" description="Helical" evidence="1">
    <location>
        <begin position="61"/>
        <end position="81"/>
    </location>
</feature>
<organism evidence="2 3">
    <name type="scientific">Gemmata palustris</name>
    <dbReference type="NCBI Taxonomy" id="2822762"/>
    <lineage>
        <taxon>Bacteria</taxon>
        <taxon>Pseudomonadati</taxon>
        <taxon>Planctomycetota</taxon>
        <taxon>Planctomycetia</taxon>
        <taxon>Gemmatales</taxon>
        <taxon>Gemmataceae</taxon>
        <taxon>Gemmata</taxon>
    </lineage>
</organism>
<keyword evidence="1" id="KW-0812">Transmembrane</keyword>
<name>A0ABS5C4D2_9BACT</name>
<evidence type="ECO:0000256" key="1">
    <source>
        <dbReference type="SAM" id="Phobius"/>
    </source>
</evidence>
<evidence type="ECO:0000313" key="2">
    <source>
        <dbReference type="EMBL" id="MBP3960854.1"/>
    </source>
</evidence>
<keyword evidence="1" id="KW-0472">Membrane</keyword>
<keyword evidence="3" id="KW-1185">Reference proteome</keyword>
<proteinExistence type="predicted"/>
<protein>
    <submittedName>
        <fullName evidence="2">Uncharacterized protein</fullName>
    </submittedName>
</protein>
<accession>A0ABS5C4D2</accession>
<keyword evidence="1" id="KW-1133">Transmembrane helix</keyword>
<gene>
    <name evidence="2" type="ORF">J8F10_37000</name>
</gene>
<dbReference type="RefSeq" id="WP_210663300.1">
    <property type="nucleotide sequence ID" value="NZ_JAGKQQ010000002.1"/>
</dbReference>
<evidence type="ECO:0000313" key="3">
    <source>
        <dbReference type="Proteomes" id="UP000676565"/>
    </source>
</evidence>
<sequence>MLPPNSFPEPEPGIDELVRAQLDADAARMDAQGMADRVLAQLAADAEPTPTLRRVRVWRRVASVAGVVGLAAAVLIAVFALSGPREVVASPAQVVQGARDAYTRNEARCYRVTIELPPRLREALPLLALDTSPRVLCTRGDRFVVEPGFGGRGAWGSDGSGRVWVAPTIEGAVAFDESELPVALRNAVKIHELELDSLLDEVLANFDLTWTEPPERAAETYSVTAVRRGDVRPLHIASAELVIEKHTKIVRSLVVRRKALGEGTTALTFALLETVSKDDAVFTPEGHIKPGALVHDRTKPNLRRRLLIQQIGEIVFRGM</sequence>
<comment type="caution">
    <text evidence="2">The sequence shown here is derived from an EMBL/GenBank/DDBJ whole genome shotgun (WGS) entry which is preliminary data.</text>
</comment>